<protein>
    <submittedName>
        <fullName evidence="7">Protein serine/threonine phosphatase</fullName>
    </submittedName>
</protein>
<dbReference type="PANTHER" id="PTHR45641">
    <property type="entry name" value="TETRATRICOPEPTIDE REPEAT PROTEIN (AFU_ORTHOLOGUE AFUA_6G03870)"/>
    <property type="match status" value="1"/>
</dbReference>
<dbReference type="HOGENOM" id="CLU_015802_0_0_10"/>
<accession>F2IG31</accession>
<dbReference type="InterPro" id="IPR019734">
    <property type="entry name" value="TPR_rpt"/>
</dbReference>
<dbReference type="InterPro" id="IPR011990">
    <property type="entry name" value="TPR-like_helical_dom_sf"/>
</dbReference>
<dbReference type="AlphaFoldDB" id="F2IG31"/>
<feature type="transmembrane region" description="Helical" evidence="5">
    <location>
        <begin position="363"/>
        <end position="384"/>
    </location>
</feature>
<evidence type="ECO:0000313" key="7">
    <source>
        <dbReference type="EMBL" id="AEA44666.1"/>
    </source>
</evidence>
<dbReference type="Pfam" id="PF07228">
    <property type="entry name" value="SpoIIE"/>
    <property type="match status" value="1"/>
</dbReference>
<keyword evidence="5" id="KW-1133">Transmembrane helix</keyword>
<keyword evidence="4" id="KW-0175">Coiled coil</keyword>
<dbReference type="SMART" id="SM00331">
    <property type="entry name" value="PP2C_SIG"/>
    <property type="match status" value="1"/>
</dbReference>
<evidence type="ECO:0000256" key="1">
    <source>
        <dbReference type="ARBA" id="ARBA00022737"/>
    </source>
</evidence>
<reference evidence="7 8" key="1">
    <citation type="journal article" date="2011" name="Stand. Genomic Sci.">
        <title>Complete genome sequence of the gliding freshwater bacterium Fluviicola taffensis type strain (RW262).</title>
        <authorList>
            <person name="Woyke T."/>
            <person name="Chertkov O."/>
            <person name="Lapidus A."/>
            <person name="Nolan M."/>
            <person name="Lucas S."/>
            <person name="Del Rio T.G."/>
            <person name="Tice H."/>
            <person name="Cheng J.F."/>
            <person name="Tapia R."/>
            <person name="Han C."/>
            <person name="Goodwin L."/>
            <person name="Pitluck S."/>
            <person name="Liolios K."/>
            <person name="Pagani I."/>
            <person name="Ivanova N."/>
            <person name="Huntemann M."/>
            <person name="Mavromatis K."/>
            <person name="Mikhailova N."/>
            <person name="Pati A."/>
            <person name="Chen A."/>
            <person name="Palaniappan K."/>
            <person name="Land M."/>
            <person name="Hauser L."/>
            <person name="Brambilla E.M."/>
            <person name="Rohde M."/>
            <person name="Mwirichia R."/>
            <person name="Sikorski J."/>
            <person name="Tindall B.J."/>
            <person name="Goker M."/>
            <person name="Bristow J."/>
            <person name="Eisen J.A."/>
            <person name="Markowitz V."/>
            <person name="Hugenholtz P."/>
            <person name="Klenk H.P."/>
            <person name="Kyrpides N.C."/>
        </authorList>
    </citation>
    <scope>NUCLEOTIDE SEQUENCE [LARGE SCALE GENOMIC DNA]</scope>
    <source>
        <strain evidence="8">DSM 16823 / RW262 / RW262</strain>
    </source>
</reference>
<dbReference type="STRING" id="755732.Fluta_2685"/>
<evidence type="ECO:0000256" key="5">
    <source>
        <dbReference type="SAM" id="Phobius"/>
    </source>
</evidence>
<dbReference type="EMBL" id="CP002542">
    <property type="protein sequence ID" value="AEA44666.1"/>
    <property type="molecule type" value="Genomic_DNA"/>
</dbReference>
<dbReference type="PROSITE" id="PS50005">
    <property type="entry name" value="TPR"/>
    <property type="match status" value="1"/>
</dbReference>
<dbReference type="SUPFAM" id="SSF48452">
    <property type="entry name" value="TPR-like"/>
    <property type="match status" value="2"/>
</dbReference>
<dbReference type="Gene3D" id="3.60.40.10">
    <property type="entry name" value="PPM-type phosphatase domain"/>
    <property type="match status" value="1"/>
</dbReference>
<sequence length="659" mass="76374" precursor="true">MYYCDVKNSLLTITLLLFFVPCWGQTNGMDSIYQLGKAEKNIKKKLLLFNKTINYGWYYGEYDKAIRIGKESLKLAHKYKHDSIAALIDNNIGIAYDYKGEYYKALSHFFTALDVAEKINDTRNQSYILSNIGLIYNTQGINDKALLYHQKSLQLRRKLKVKEGISASITNIAIVLMDTKQYEKAIHYYMEALSIDKELGDSIGLGDDYSNIGVCFQEQKQYKKAEYYHLKSLRIREKMGSIPSICNSKLNLGVVAIKQGKLKEGKKYLHESKEFFEKIGQKEALRFIYQSYSELGEKQGNYKLAFEYLKKLNKIKEELADAKNIREQTQQEMNYQFDKEREQQRIEKVKSNLENKKKQEQALIINLAIAIVGIMILIFSIILYRRWNEVKKQKVIIEEKNRQVEEKNHEILDSINYAKRIQTAILPSVQLLERVLPEHFVLYEPKDIVAGDFYWLEETKDSIIFAVADCTGHGVPGAMMSVVCHNALNRSVKEFGLRNPGEILDKTREIIVDELSKNQQDVFDGMDISLCAWNKATNQISWAGANNPLWIWKKQSKEIVEIKPNKQPIGKHFDMKPFTSHLVELEKGDRIYLITDGYADQFGGLESKKFKAKNLKNLIIQISNEKIHQQVNILKSTFFEWRGNLEQIDDVCIMGIEIE</sequence>
<evidence type="ECO:0000259" key="6">
    <source>
        <dbReference type="SMART" id="SM00331"/>
    </source>
</evidence>
<evidence type="ECO:0000313" key="8">
    <source>
        <dbReference type="Proteomes" id="UP000007463"/>
    </source>
</evidence>
<dbReference type="Gene3D" id="1.25.40.10">
    <property type="entry name" value="Tetratricopeptide repeat domain"/>
    <property type="match status" value="2"/>
</dbReference>
<evidence type="ECO:0000256" key="4">
    <source>
        <dbReference type="SAM" id="Coils"/>
    </source>
</evidence>
<reference evidence="8" key="2">
    <citation type="submission" date="2011-02" db="EMBL/GenBank/DDBJ databases">
        <title>The complete genome of Fluviicola taffensis DSM 16823.</title>
        <authorList>
            <consortium name="US DOE Joint Genome Institute (JGI-PGF)"/>
            <person name="Lucas S."/>
            <person name="Copeland A."/>
            <person name="Lapidus A."/>
            <person name="Bruce D."/>
            <person name="Goodwin L."/>
            <person name="Pitluck S."/>
            <person name="Kyrpides N."/>
            <person name="Mavromatis K."/>
            <person name="Ivanova N."/>
            <person name="Mikhailova N."/>
            <person name="Pagani I."/>
            <person name="Chertkov O."/>
            <person name="Detter J.C."/>
            <person name="Han C."/>
            <person name="Tapia R."/>
            <person name="Land M."/>
            <person name="Hauser L."/>
            <person name="Markowitz V."/>
            <person name="Cheng J.-F."/>
            <person name="Hugenholtz P."/>
            <person name="Woyke T."/>
            <person name="Wu D."/>
            <person name="Tindall B."/>
            <person name="Pomrenke H.G."/>
            <person name="Brambilla E."/>
            <person name="Klenk H.-P."/>
            <person name="Eisen J.A."/>
        </authorList>
    </citation>
    <scope>NUCLEOTIDE SEQUENCE [LARGE SCALE GENOMIC DNA]</scope>
    <source>
        <strain evidence="8">DSM 16823 / RW262 / RW262</strain>
    </source>
</reference>
<keyword evidence="5" id="KW-0472">Membrane</keyword>
<gene>
    <name evidence="7" type="ordered locus">Fluta_2685</name>
</gene>
<feature type="coiled-coil region" evidence="4">
    <location>
        <begin position="305"/>
        <end position="366"/>
    </location>
</feature>
<dbReference type="PANTHER" id="PTHR45641:SF19">
    <property type="entry name" value="NEPHROCYSTIN-3"/>
    <property type="match status" value="1"/>
</dbReference>
<dbReference type="InterPro" id="IPR036457">
    <property type="entry name" value="PPM-type-like_dom_sf"/>
</dbReference>
<feature type="domain" description="PPM-type phosphatase" evidence="6">
    <location>
        <begin position="432"/>
        <end position="658"/>
    </location>
</feature>
<keyword evidence="8" id="KW-1185">Reference proteome</keyword>
<keyword evidence="2 3" id="KW-0802">TPR repeat</keyword>
<dbReference type="Proteomes" id="UP000007463">
    <property type="component" value="Chromosome"/>
</dbReference>
<organism evidence="7 8">
    <name type="scientific">Fluviicola taffensis (strain DSM 16823 / NCIMB 13979 / RW262)</name>
    <dbReference type="NCBI Taxonomy" id="755732"/>
    <lineage>
        <taxon>Bacteria</taxon>
        <taxon>Pseudomonadati</taxon>
        <taxon>Bacteroidota</taxon>
        <taxon>Flavobacteriia</taxon>
        <taxon>Flavobacteriales</taxon>
        <taxon>Crocinitomicaceae</taxon>
        <taxon>Fluviicola</taxon>
    </lineage>
</organism>
<name>F2IG31_FLUTR</name>
<proteinExistence type="predicted"/>
<dbReference type="eggNOG" id="COG0457">
    <property type="taxonomic scope" value="Bacteria"/>
</dbReference>
<keyword evidence="1" id="KW-0677">Repeat</keyword>
<evidence type="ECO:0000256" key="2">
    <source>
        <dbReference type="ARBA" id="ARBA00022803"/>
    </source>
</evidence>
<dbReference type="KEGG" id="fte:Fluta_2685"/>
<evidence type="ECO:0000256" key="3">
    <source>
        <dbReference type="PROSITE-ProRule" id="PRU00339"/>
    </source>
</evidence>
<dbReference type="InterPro" id="IPR001932">
    <property type="entry name" value="PPM-type_phosphatase-like_dom"/>
</dbReference>
<dbReference type="eggNOG" id="COG2208">
    <property type="taxonomic scope" value="Bacteria"/>
</dbReference>
<keyword evidence="5" id="KW-0812">Transmembrane</keyword>
<dbReference type="Pfam" id="PF13424">
    <property type="entry name" value="TPR_12"/>
    <property type="match status" value="2"/>
</dbReference>
<feature type="repeat" description="TPR" evidence="3">
    <location>
        <begin position="166"/>
        <end position="199"/>
    </location>
</feature>
<dbReference type="SMART" id="SM00028">
    <property type="entry name" value="TPR"/>
    <property type="match status" value="5"/>
</dbReference>